<dbReference type="RefSeq" id="WP_134449738.1">
    <property type="nucleotide sequence ID" value="NZ_SOFS01000027.1"/>
</dbReference>
<comment type="caution">
    <text evidence="1">The sequence shown here is derived from an EMBL/GenBank/DDBJ whole genome shotgun (WGS) entry which is preliminary data.</text>
</comment>
<keyword evidence="2" id="KW-1185">Reference proteome</keyword>
<gene>
    <name evidence="1" type="ORF">E3O46_12880</name>
</gene>
<sequence length="95" mass="10813">MIAGRLQTRTSEDIEVRALPGCQWRVIDRRIARNNALSLVGFINKNHGHYEVMEFLDPVERTIFPSREGAISSFVNSPSTIIDRSLSEKTNRTLI</sequence>
<evidence type="ECO:0000313" key="1">
    <source>
        <dbReference type="EMBL" id="TFC19030.1"/>
    </source>
</evidence>
<dbReference type="EMBL" id="SOFS01000027">
    <property type="protein sequence ID" value="TFC19030.1"/>
    <property type="molecule type" value="Genomic_DNA"/>
</dbReference>
<protein>
    <submittedName>
        <fullName evidence="1">Uncharacterized protein</fullName>
    </submittedName>
</protein>
<dbReference type="Proteomes" id="UP000297604">
    <property type="component" value="Unassembled WGS sequence"/>
</dbReference>
<name>A0ABY2IKG6_9MICO</name>
<accession>A0ABY2IKG6</accession>
<evidence type="ECO:0000313" key="2">
    <source>
        <dbReference type="Proteomes" id="UP000297604"/>
    </source>
</evidence>
<reference evidence="1 2" key="1">
    <citation type="submission" date="2019-03" db="EMBL/GenBank/DDBJ databases">
        <title>Genomics of glacier-inhabiting Cryobacterium strains.</title>
        <authorList>
            <person name="Liu Q."/>
            <person name="Xin Y.-H."/>
        </authorList>
    </citation>
    <scope>NUCLEOTIDE SEQUENCE [LARGE SCALE GENOMIC DNA]</scope>
    <source>
        <strain evidence="1 2">MDB1-5</strain>
    </source>
</reference>
<proteinExistence type="predicted"/>
<organism evidence="1 2">
    <name type="scientific">Cryobacterium glucosi</name>
    <dbReference type="NCBI Taxonomy" id="1259175"/>
    <lineage>
        <taxon>Bacteria</taxon>
        <taxon>Bacillati</taxon>
        <taxon>Actinomycetota</taxon>
        <taxon>Actinomycetes</taxon>
        <taxon>Micrococcales</taxon>
        <taxon>Microbacteriaceae</taxon>
        <taxon>Cryobacterium</taxon>
    </lineage>
</organism>